<proteinExistence type="predicted"/>
<dbReference type="PANTHER" id="PTHR22192:SF16">
    <property type="entry name" value="SPERIOLIN"/>
    <property type="match status" value="1"/>
</dbReference>
<dbReference type="InterPro" id="IPR026715">
    <property type="entry name" value="SPATC1"/>
</dbReference>
<dbReference type="Proteomes" id="UP000695026">
    <property type="component" value="Unplaced"/>
</dbReference>
<gene>
    <name evidence="3" type="primary">LOC103059963</name>
</gene>
<dbReference type="OrthoDB" id="6114770at2759"/>
<dbReference type="InterPro" id="IPR029384">
    <property type="entry name" value="Speriolin_C"/>
</dbReference>
<dbReference type="AlphaFoldDB" id="A0A9F5IXE4"/>
<dbReference type="RefSeq" id="XP_025033309.1">
    <property type="nucleotide sequence ID" value="XM_025177541.1"/>
</dbReference>
<organism evidence="2 3">
    <name type="scientific">Python bivittatus</name>
    <name type="common">Burmese python</name>
    <name type="synonym">Python molurus bivittatus</name>
    <dbReference type="NCBI Taxonomy" id="176946"/>
    <lineage>
        <taxon>Eukaryota</taxon>
        <taxon>Metazoa</taxon>
        <taxon>Chordata</taxon>
        <taxon>Craniata</taxon>
        <taxon>Vertebrata</taxon>
        <taxon>Euteleostomi</taxon>
        <taxon>Lepidosauria</taxon>
        <taxon>Squamata</taxon>
        <taxon>Bifurcata</taxon>
        <taxon>Unidentata</taxon>
        <taxon>Episquamata</taxon>
        <taxon>Toxicofera</taxon>
        <taxon>Serpentes</taxon>
        <taxon>Henophidia</taxon>
        <taxon>Pythonidae</taxon>
        <taxon>Python</taxon>
    </lineage>
</organism>
<accession>A0A9F5IXE4</accession>
<keyword evidence="2" id="KW-1185">Reference proteome</keyword>
<evidence type="ECO:0000313" key="3">
    <source>
        <dbReference type="RefSeq" id="XP_025033309.1"/>
    </source>
</evidence>
<protein>
    <submittedName>
        <fullName evidence="3">Uncharacterized protein LOC103059963</fullName>
    </submittedName>
</protein>
<dbReference type="PANTHER" id="PTHR22192">
    <property type="entry name" value="SPERIOLIN"/>
    <property type="match status" value="1"/>
</dbReference>
<reference evidence="3" key="1">
    <citation type="submission" date="2025-08" db="UniProtKB">
        <authorList>
            <consortium name="RefSeq"/>
        </authorList>
    </citation>
    <scope>IDENTIFICATION</scope>
    <source>
        <tissue evidence="3">Liver</tissue>
    </source>
</reference>
<evidence type="ECO:0000259" key="1">
    <source>
        <dbReference type="Pfam" id="PF15059"/>
    </source>
</evidence>
<sequence length="317" mass="35043">MELKEGIRAGAPEPRLSLGGRLLTPPLAKLLARAGLLVTLLLAIRHRARDSRLRLSLSPSSTTWYIHVILGLPPPSSHLASAELGWRVKGGRDGAGKQEQEGHPLALARGSGWAAPGPGRGARHSPGHLAGEGLQEASRAPWLGLRGRGWQRWPLLLIGVLPAEANKQERIVGEIAFQLDRRILSSIFPDRVRLYGFTVRNIPEKIAQREKDPFLQLSPEQSDIIMERYSNVMASLKPLGYDPDVHPRLTERTVNTFGILRERPEASTPEAAAYNDTQHLEDVVKSVAPPDTLEDCLLLLRCLHKLSHDDGKPLFIW</sequence>
<dbReference type="GO" id="GO:0005813">
    <property type="term" value="C:centrosome"/>
    <property type="evidence" value="ECO:0007669"/>
    <property type="project" value="TreeGrafter"/>
</dbReference>
<evidence type="ECO:0000313" key="2">
    <source>
        <dbReference type="Proteomes" id="UP000695026"/>
    </source>
</evidence>
<feature type="domain" description="Speriolin C-terminal" evidence="1">
    <location>
        <begin position="171"/>
        <end position="317"/>
    </location>
</feature>
<dbReference type="Pfam" id="PF15059">
    <property type="entry name" value="Speriolin_C"/>
    <property type="match status" value="1"/>
</dbReference>
<dbReference type="KEGG" id="pbi:103059963"/>
<dbReference type="GeneID" id="103059963"/>
<name>A0A9F5IXE4_PYTBI</name>